<organism evidence="2 3">
    <name type="scientific">Capillibacterium thermochitinicola</name>
    <dbReference type="NCBI Taxonomy" id="2699427"/>
    <lineage>
        <taxon>Bacteria</taxon>
        <taxon>Bacillati</taxon>
        <taxon>Bacillota</taxon>
        <taxon>Capillibacterium</taxon>
    </lineage>
</organism>
<dbReference type="Proteomes" id="UP000657177">
    <property type="component" value="Unassembled WGS sequence"/>
</dbReference>
<dbReference type="CDD" id="cd04189">
    <property type="entry name" value="G1P_TT_long"/>
    <property type="match status" value="1"/>
</dbReference>
<dbReference type="PANTHER" id="PTHR42883">
    <property type="entry name" value="GLUCOSE-1-PHOSPHATE THYMIDYLTRANSFERASE"/>
    <property type="match status" value="1"/>
</dbReference>
<dbReference type="Gene3D" id="3.90.550.10">
    <property type="entry name" value="Spore Coat Polysaccharide Biosynthesis Protein SpsA, Chain A"/>
    <property type="match status" value="1"/>
</dbReference>
<dbReference type="InterPro" id="IPR005835">
    <property type="entry name" value="NTP_transferase_dom"/>
</dbReference>
<proteinExistence type="predicted"/>
<reference evidence="2" key="1">
    <citation type="submission" date="2020-06" db="EMBL/GenBank/DDBJ databases">
        <title>Novel chitinolytic bacterium.</title>
        <authorList>
            <person name="Ungkulpasvich U."/>
            <person name="Kosugi A."/>
            <person name="Uke A."/>
        </authorList>
    </citation>
    <scope>NUCLEOTIDE SEQUENCE</scope>
    <source>
        <strain evidence="2">UUS1-1</strain>
    </source>
</reference>
<evidence type="ECO:0000313" key="3">
    <source>
        <dbReference type="Proteomes" id="UP000657177"/>
    </source>
</evidence>
<keyword evidence="3" id="KW-1185">Reference proteome</keyword>
<dbReference type="SUPFAM" id="SSF53448">
    <property type="entry name" value="Nucleotide-diphospho-sugar transferases"/>
    <property type="match status" value="1"/>
</dbReference>
<evidence type="ECO:0000313" key="2">
    <source>
        <dbReference type="EMBL" id="MBA2132384.1"/>
    </source>
</evidence>
<dbReference type="GO" id="GO:0008879">
    <property type="term" value="F:glucose-1-phosphate thymidylyltransferase activity"/>
    <property type="evidence" value="ECO:0007669"/>
    <property type="project" value="UniProtKB-EC"/>
</dbReference>
<keyword evidence="2" id="KW-0808">Transferase</keyword>
<dbReference type="InterPro" id="IPR029044">
    <property type="entry name" value="Nucleotide-diphossugar_trans"/>
</dbReference>
<protein>
    <submittedName>
        <fullName evidence="2">Glucose-1-phosphate thymidylyltransferase</fullName>
        <ecNumber evidence="2">2.7.7.24</ecNumber>
    </submittedName>
</protein>
<dbReference type="Gene3D" id="2.160.10.10">
    <property type="entry name" value="Hexapeptide repeat proteins"/>
    <property type="match status" value="1"/>
</dbReference>
<dbReference type="InterPro" id="IPR005908">
    <property type="entry name" value="G1P_thy_trans_l"/>
</dbReference>
<dbReference type="PANTHER" id="PTHR42883:SF2">
    <property type="entry name" value="THYMIDYLYLTRANSFERASE"/>
    <property type="match status" value="1"/>
</dbReference>
<dbReference type="RefSeq" id="WP_181338839.1">
    <property type="nucleotide sequence ID" value="NZ_JAAKDE010000004.1"/>
</dbReference>
<dbReference type="EC" id="2.7.7.24" evidence="2"/>
<feature type="domain" description="Nucleotidyl transferase" evidence="1">
    <location>
        <begin position="2"/>
        <end position="234"/>
    </location>
</feature>
<evidence type="ECO:0000259" key="1">
    <source>
        <dbReference type="Pfam" id="PF00483"/>
    </source>
</evidence>
<dbReference type="NCBIfam" id="TIGR01208">
    <property type="entry name" value="rmlA_long"/>
    <property type="match status" value="1"/>
</dbReference>
<sequence length="350" mass="37941">MKALLLCGGEGTRLRPFTHTQPKALLPLAHQPILFHILDTIATTTIREVVIIIGPNGKPIMELLRKTNPWGFDFTFVDQPTPLGLAHTVLLAREALGNAPFLMYLGDNVLDEPLRPLVNRFVCEKPDALLLLRRVKNPRHFGVARIEGKDVVQVEEKPEHAQSNLALVGVYLFSPAIHQAVRVISPSPRGELEITDAIQQLITDGKNVTYHLLSGWWKDTGTIADLLAANQYLMKKLTPAVAGEVKKSTVKGVLRVAPGSILKNCRVVGPVTIGKGCRISGSTLGPYLAVGDGAEITDCHLSRTLVLADAHLKGVTLTNSIIGERVHINSQQKTATAHSLLVGADAVLEL</sequence>
<accession>A0A8J6I0A9</accession>
<dbReference type="Pfam" id="PF00483">
    <property type="entry name" value="NTP_transferase"/>
    <property type="match status" value="1"/>
</dbReference>
<dbReference type="AlphaFoldDB" id="A0A8J6I0A9"/>
<keyword evidence="2" id="KW-0548">Nucleotidyltransferase</keyword>
<gene>
    <name evidence="2" type="ORF">G5B42_02325</name>
</gene>
<name>A0A8J6I0A9_9FIRM</name>
<dbReference type="EMBL" id="JAAKDE010000004">
    <property type="protein sequence ID" value="MBA2132384.1"/>
    <property type="molecule type" value="Genomic_DNA"/>
</dbReference>
<comment type="caution">
    <text evidence="2">The sequence shown here is derived from an EMBL/GenBank/DDBJ whole genome shotgun (WGS) entry which is preliminary data.</text>
</comment>